<reference evidence="7" key="1">
    <citation type="submission" date="2016-10" db="EMBL/GenBank/DDBJ databases">
        <authorList>
            <person name="Varghese N."/>
            <person name="Submissions S."/>
        </authorList>
    </citation>
    <scope>NUCLEOTIDE SEQUENCE [LARGE SCALE GENOMIC DNA]</scope>
    <source>
        <strain evidence="7">DSM 20403</strain>
    </source>
</reference>
<feature type="binding site" evidence="4">
    <location>
        <begin position="131"/>
        <end position="139"/>
    </location>
    <ligand>
        <name>ATP</name>
        <dbReference type="ChEBI" id="CHEBI:30616"/>
    </ligand>
</feature>
<dbReference type="EC" id="6.3.3.2" evidence="5"/>
<protein>
    <recommendedName>
        <fullName evidence="5">5-formyltetrahydrofolate cyclo-ligase</fullName>
        <ecNumber evidence="5">6.3.3.2</ecNumber>
    </recommendedName>
</protein>
<dbReference type="Proteomes" id="UP000182635">
    <property type="component" value="Unassembled WGS sequence"/>
</dbReference>
<dbReference type="NCBIfam" id="TIGR02727">
    <property type="entry name" value="MTHFS_bact"/>
    <property type="match status" value="1"/>
</dbReference>
<evidence type="ECO:0000313" key="7">
    <source>
        <dbReference type="Proteomes" id="UP000182635"/>
    </source>
</evidence>
<keyword evidence="3 4" id="KW-0067">ATP-binding</keyword>
<dbReference type="PANTHER" id="PTHR23407:SF1">
    <property type="entry name" value="5-FORMYLTETRAHYDROFOLATE CYCLO-LIGASE"/>
    <property type="match status" value="1"/>
</dbReference>
<comment type="similarity">
    <text evidence="1 5">Belongs to the 5-formyltetrahydrofolate cyclo-ligase family.</text>
</comment>
<dbReference type="EMBL" id="FOPI01000044">
    <property type="protein sequence ID" value="SFG58407.1"/>
    <property type="molecule type" value="Genomic_DNA"/>
</dbReference>
<gene>
    <name evidence="6" type="ORF">SAMN02910432_01935</name>
</gene>
<dbReference type="RefSeq" id="WP_046922673.1">
    <property type="nucleotide sequence ID" value="NZ_AYYL01000049.1"/>
</dbReference>
<proteinExistence type="inferred from homology"/>
<evidence type="ECO:0000256" key="3">
    <source>
        <dbReference type="ARBA" id="ARBA00022840"/>
    </source>
</evidence>
<dbReference type="InterPro" id="IPR024185">
    <property type="entry name" value="FTHF_cligase-like_sf"/>
</dbReference>
<dbReference type="GO" id="GO:0009396">
    <property type="term" value="P:folic acid-containing compound biosynthetic process"/>
    <property type="evidence" value="ECO:0007669"/>
    <property type="project" value="TreeGrafter"/>
</dbReference>
<keyword evidence="5" id="KW-0479">Metal-binding</keyword>
<evidence type="ECO:0000256" key="2">
    <source>
        <dbReference type="ARBA" id="ARBA00022741"/>
    </source>
</evidence>
<evidence type="ECO:0000256" key="1">
    <source>
        <dbReference type="ARBA" id="ARBA00010638"/>
    </source>
</evidence>
<comment type="cofactor">
    <cofactor evidence="5">
        <name>Mg(2+)</name>
        <dbReference type="ChEBI" id="CHEBI:18420"/>
    </cofactor>
</comment>
<dbReference type="SUPFAM" id="SSF100950">
    <property type="entry name" value="NagB/RpiA/CoA transferase-like"/>
    <property type="match status" value="1"/>
</dbReference>
<dbReference type="Pfam" id="PF01812">
    <property type="entry name" value="5-FTHF_cyc-lig"/>
    <property type="match status" value="1"/>
</dbReference>
<dbReference type="InterPro" id="IPR002698">
    <property type="entry name" value="FTHF_cligase"/>
</dbReference>
<keyword evidence="5" id="KW-0460">Magnesium</keyword>
<evidence type="ECO:0000256" key="4">
    <source>
        <dbReference type="PIRSR" id="PIRSR006806-1"/>
    </source>
</evidence>
<sequence>MKKTFRNRQIEIIRHHVEEAGYLAEEFMLYSKLCAESSWKNARTVALTISTEIEIDTKPLISLAWADKKKVVVPKTFPGRKMEFFEIVPESEYELTSFGVLEPKDETKSVSRDKIDLIVVPGVAFTLKGQRLGYGGGFYDRYLSGYRGNTIALADSSRLYERPEWGEDKFDIAVQKVLKP</sequence>
<accession>A0A1I2T5D7</accession>
<dbReference type="AlphaFoldDB" id="A0A1I2T5D7"/>
<organism evidence="6 7">
    <name type="scientific">Ligilactobacillus ruminis DSM 20403 = NBRC 102161</name>
    <dbReference type="NCBI Taxonomy" id="1423798"/>
    <lineage>
        <taxon>Bacteria</taxon>
        <taxon>Bacillati</taxon>
        <taxon>Bacillota</taxon>
        <taxon>Bacilli</taxon>
        <taxon>Lactobacillales</taxon>
        <taxon>Lactobacillaceae</taxon>
        <taxon>Ligilactobacillus</taxon>
    </lineage>
</organism>
<feature type="binding site" evidence="4">
    <location>
        <position position="54"/>
    </location>
    <ligand>
        <name>substrate</name>
    </ligand>
</feature>
<comment type="catalytic activity">
    <reaction evidence="5">
        <text>(6S)-5-formyl-5,6,7,8-tetrahydrofolate + ATP = (6R)-5,10-methenyltetrahydrofolate + ADP + phosphate</text>
        <dbReference type="Rhea" id="RHEA:10488"/>
        <dbReference type="ChEBI" id="CHEBI:30616"/>
        <dbReference type="ChEBI" id="CHEBI:43474"/>
        <dbReference type="ChEBI" id="CHEBI:57455"/>
        <dbReference type="ChEBI" id="CHEBI:57457"/>
        <dbReference type="ChEBI" id="CHEBI:456216"/>
        <dbReference type="EC" id="6.3.3.2"/>
    </reaction>
</comment>
<feature type="binding site" evidence="4">
    <location>
        <begin position="2"/>
        <end position="6"/>
    </location>
    <ligand>
        <name>ATP</name>
        <dbReference type="ChEBI" id="CHEBI:30616"/>
    </ligand>
</feature>
<dbReference type="InterPro" id="IPR037171">
    <property type="entry name" value="NagB/RpiA_transferase-like"/>
</dbReference>
<dbReference type="OrthoDB" id="9801938at2"/>
<dbReference type="PANTHER" id="PTHR23407">
    <property type="entry name" value="ATPASE INHIBITOR/5-FORMYLTETRAHYDROFOLATE CYCLO-LIGASE"/>
    <property type="match status" value="1"/>
</dbReference>
<dbReference type="Gene3D" id="3.40.50.10420">
    <property type="entry name" value="NagB/RpiA/CoA transferase-like"/>
    <property type="match status" value="1"/>
</dbReference>
<dbReference type="GO" id="GO:0030272">
    <property type="term" value="F:5-formyltetrahydrofolate cyclo-ligase activity"/>
    <property type="evidence" value="ECO:0007669"/>
    <property type="project" value="UniProtKB-EC"/>
</dbReference>
<name>A0A1I2T5D7_9LACO</name>
<feature type="binding site" evidence="4">
    <location>
        <position position="49"/>
    </location>
    <ligand>
        <name>substrate</name>
    </ligand>
</feature>
<dbReference type="GO" id="GO:0005524">
    <property type="term" value="F:ATP binding"/>
    <property type="evidence" value="ECO:0007669"/>
    <property type="project" value="UniProtKB-KW"/>
</dbReference>
<dbReference type="GO" id="GO:0035999">
    <property type="term" value="P:tetrahydrofolate interconversion"/>
    <property type="evidence" value="ECO:0007669"/>
    <property type="project" value="TreeGrafter"/>
</dbReference>
<evidence type="ECO:0000256" key="5">
    <source>
        <dbReference type="RuleBase" id="RU361279"/>
    </source>
</evidence>
<dbReference type="GO" id="GO:0046872">
    <property type="term" value="F:metal ion binding"/>
    <property type="evidence" value="ECO:0007669"/>
    <property type="project" value="UniProtKB-KW"/>
</dbReference>
<keyword evidence="2 4" id="KW-0547">Nucleotide-binding</keyword>
<evidence type="ECO:0000313" key="6">
    <source>
        <dbReference type="EMBL" id="SFG58407.1"/>
    </source>
</evidence>
<dbReference type="PIRSF" id="PIRSF006806">
    <property type="entry name" value="FTHF_cligase"/>
    <property type="match status" value="1"/>
</dbReference>
<keyword evidence="6" id="KW-0436">Ligase</keyword>